<reference evidence="1 2" key="1">
    <citation type="submission" date="2020-09" db="EMBL/GenBank/DDBJ databases">
        <title>Flavimobilis rhizosphaerae sp. nov., isolated from rhizosphere soil of Spartina alterniflora.</title>
        <authorList>
            <person name="Hanqin C."/>
        </authorList>
    </citation>
    <scope>NUCLEOTIDE SEQUENCE [LARGE SCALE GENOMIC DNA]</scope>
    <source>
        <strain evidence="1 2">GY 10621</strain>
    </source>
</reference>
<gene>
    <name evidence="1" type="ORF">IGS67_04700</name>
</gene>
<name>A0ABR9DNV5_9MICO</name>
<organism evidence="1 2">
    <name type="scientific">Flavimobilis rhizosphaerae</name>
    <dbReference type="NCBI Taxonomy" id="2775421"/>
    <lineage>
        <taxon>Bacteria</taxon>
        <taxon>Bacillati</taxon>
        <taxon>Actinomycetota</taxon>
        <taxon>Actinomycetes</taxon>
        <taxon>Micrococcales</taxon>
        <taxon>Jonesiaceae</taxon>
        <taxon>Flavimobilis</taxon>
    </lineage>
</organism>
<dbReference type="EMBL" id="JACZDF010000002">
    <property type="protein sequence ID" value="MBD9698794.1"/>
    <property type="molecule type" value="Genomic_DNA"/>
</dbReference>
<dbReference type="Proteomes" id="UP000642107">
    <property type="component" value="Unassembled WGS sequence"/>
</dbReference>
<protein>
    <submittedName>
        <fullName evidence="1">Uncharacterized protein</fullName>
    </submittedName>
</protein>
<comment type="caution">
    <text evidence="1">The sequence shown here is derived from an EMBL/GenBank/DDBJ whole genome shotgun (WGS) entry which is preliminary data.</text>
</comment>
<proteinExistence type="predicted"/>
<dbReference type="InterPro" id="IPR036737">
    <property type="entry name" value="OmpA-like_sf"/>
</dbReference>
<dbReference type="RefSeq" id="WP_192278942.1">
    <property type="nucleotide sequence ID" value="NZ_JACZDF010000002.1"/>
</dbReference>
<keyword evidence="2" id="KW-1185">Reference proteome</keyword>
<dbReference type="SUPFAM" id="SSF103088">
    <property type="entry name" value="OmpA-like"/>
    <property type="match status" value="1"/>
</dbReference>
<accession>A0ABR9DNV5</accession>
<evidence type="ECO:0000313" key="2">
    <source>
        <dbReference type="Proteomes" id="UP000642107"/>
    </source>
</evidence>
<dbReference type="Gene3D" id="3.30.1330.60">
    <property type="entry name" value="OmpA-like domain"/>
    <property type="match status" value="1"/>
</dbReference>
<sequence length="324" mass="33752">MSIFMGPEGGSLQTGFTIFDPSTGTSARPLGTGGTWAAESDKLELFPGQTTTLTLGFPPVGGASIFVMVPGFDVVEVPVVQAPAAQMPGSAATWAASSEKAGSFVPIGGCAAVFAAGKGSREPKVEGTSAEARAANRRVEITFTGRSANKLVVVEDVPTSLPKTAGVVVPGTGTAQLPADGTNPKLEARMLSLRQAGGQLVDIQGKSVHRILGSGADHVPSGQGRPVARFAAMLAGILPYEYARRAGLAAACYSRELACLWRVAASCIRWRACEDEFEPLAGLLPGRAEVLFDRLARPGYRCDSPHLTRMVALCSHSHYASALR</sequence>
<evidence type="ECO:0000313" key="1">
    <source>
        <dbReference type="EMBL" id="MBD9698794.1"/>
    </source>
</evidence>